<keyword evidence="4" id="KW-1185">Reference proteome</keyword>
<sequence>MFVVTLASAGHLGNIELAAISLAGNHNVEKMLLMGFHVCIETLCGQAFGAKNYLMLGIYLQRSWVVLFLCCVYFWCVPSYTWTGFSFEAFSGLWQFLQLSVSCDTCAVENCIYFQILILITGHVASIEVAFDALSIW</sequence>
<keyword evidence="2" id="KW-0812">Transmembrane</keyword>
<keyword evidence="2" id="KW-1133">Transmembrane helix</keyword>
<evidence type="ECO:0000256" key="1">
    <source>
        <dbReference type="ARBA" id="ARBA00010199"/>
    </source>
</evidence>
<dbReference type="InParanoid" id="A0A068UWI6"/>
<evidence type="ECO:0000256" key="2">
    <source>
        <dbReference type="SAM" id="Phobius"/>
    </source>
</evidence>
<keyword evidence="2" id="KW-0472">Membrane</keyword>
<feature type="transmembrane region" description="Helical" evidence="2">
    <location>
        <begin position="64"/>
        <end position="82"/>
    </location>
</feature>
<dbReference type="Pfam" id="PF01554">
    <property type="entry name" value="MatE"/>
    <property type="match status" value="1"/>
</dbReference>
<evidence type="ECO:0000313" key="4">
    <source>
        <dbReference type="Proteomes" id="UP000295252"/>
    </source>
</evidence>
<reference evidence="4" key="1">
    <citation type="journal article" date="2014" name="Science">
        <title>The coffee genome provides insight into the convergent evolution of caffeine biosynthesis.</title>
        <authorList>
            <person name="Denoeud F."/>
            <person name="Carretero-Paulet L."/>
            <person name="Dereeper A."/>
            <person name="Droc G."/>
            <person name="Guyot R."/>
            <person name="Pietrella M."/>
            <person name="Zheng C."/>
            <person name="Alberti A."/>
            <person name="Anthony F."/>
            <person name="Aprea G."/>
            <person name="Aury J.M."/>
            <person name="Bento P."/>
            <person name="Bernard M."/>
            <person name="Bocs S."/>
            <person name="Campa C."/>
            <person name="Cenci A."/>
            <person name="Combes M.C."/>
            <person name="Crouzillat D."/>
            <person name="Da Silva C."/>
            <person name="Daddiego L."/>
            <person name="De Bellis F."/>
            <person name="Dussert S."/>
            <person name="Garsmeur O."/>
            <person name="Gayraud T."/>
            <person name="Guignon V."/>
            <person name="Jahn K."/>
            <person name="Jamilloux V."/>
            <person name="Joet T."/>
            <person name="Labadie K."/>
            <person name="Lan T."/>
            <person name="Leclercq J."/>
            <person name="Lepelley M."/>
            <person name="Leroy T."/>
            <person name="Li L.T."/>
            <person name="Librado P."/>
            <person name="Lopez L."/>
            <person name="Munoz A."/>
            <person name="Noel B."/>
            <person name="Pallavicini A."/>
            <person name="Perrotta G."/>
            <person name="Poncet V."/>
            <person name="Pot D."/>
            <person name="Priyono X."/>
            <person name="Rigoreau M."/>
            <person name="Rouard M."/>
            <person name="Rozas J."/>
            <person name="Tranchant-Dubreuil C."/>
            <person name="VanBuren R."/>
            <person name="Zhang Q."/>
            <person name="Andrade A.C."/>
            <person name="Argout X."/>
            <person name="Bertrand B."/>
            <person name="de Kochko A."/>
            <person name="Graziosi G."/>
            <person name="Henry R.J."/>
            <person name="Jayarama X."/>
            <person name="Ming R."/>
            <person name="Nagai C."/>
            <person name="Rounsley S."/>
            <person name="Sankoff D."/>
            <person name="Giuliano G."/>
            <person name="Albert V.A."/>
            <person name="Wincker P."/>
            <person name="Lashermes P."/>
        </authorList>
    </citation>
    <scope>NUCLEOTIDE SEQUENCE [LARGE SCALE GENOMIC DNA]</scope>
    <source>
        <strain evidence="4">cv. DH200-94</strain>
    </source>
</reference>
<dbReference type="Gramene" id="CDP12652">
    <property type="protein sequence ID" value="CDP12652"/>
    <property type="gene ID" value="GSCOC_T00036360001"/>
</dbReference>
<name>A0A068UWI6_COFCA</name>
<comment type="similarity">
    <text evidence="1">Belongs to the multi antimicrobial extrusion (MATE) (TC 2.A.66.1) family.</text>
</comment>
<dbReference type="InterPro" id="IPR002528">
    <property type="entry name" value="MATE_fam"/>
</dbReference>
<dbReference type="EMBL" id="HG739153">
    <property type="protein sequence ID" value="CDP12652.1"/>
    <property type="molecule type" value="Genomic_DNA"/>
</dbReference>
<evidence type="ECO:0000313" key="3">
    <source>
        <dbReference type="EMBL" id="CDP12652.1"/>
    </source>
</evidence>
<dbReference type="PhylomeDB" id="A0A068UWI6"/>
<proteinExistence type="inferred from homology"/>
<dbReference type="GO" id="GO:0015297">
    <property type="term" value="F:antiporter activity"/>
    <property type="evidence" value="ECO:0007669"/>
    <property type="project" value="InterPro"/>
</dbReference>
<organism evidence="3 4">
    <name type="scientific">Coffea canephora</name>
    <name type="common">Robusta coffee</name>
    <dbReference type="NCBI Taxonomy" id="49390"/>
    <lineage>
        <taxon>Eukaryota</taxon>
        <taxon>Viridiplantae</taxon>
        <taxon>Streptophyta</taxon>
        <taxon>Embryophyta</taxon>
        <taxon>Tracheophyta</taxon>
        <taxon>Spermatophyta</taxon>
        <taxon>Magnoliopsida</taxon>
        <taxon>eudicotyledons</taxon>
        <taxon>Gunneridae</taxon>
        <taxon>Pentapetalae</taxon>
        <taxon>asterids</taxon>
        <taxon>lamiids</taxon>
        <taxon>Gentianales</taxon>
        <taxon>Rubiaceae</taxon>
        <taxon>Ixoroideae</taxon>
        <taxon>Gardenieae complex</taxon>
        <taxon>Bertiereae - Coffeeae clade</taxon>
        <taxon>Coffeeae</taxon>
        <taxon>Coffea</taxon>
    </lineage>
</organism>
<dbReference type="GO" id="GO:0016020">
    <property type="term" value="C:membrane"/>
    <property type="evidence" value="ECO:0007669"/>
    <property type="project" value="InterPro"/>
</dbReference>
<gene>
    <name evidence="3" type="ORF">GSCOC_T00036360001</name>
</gene>
<accession>A0A068UWI6</accession>
<dbReference type="Proteomes" id="UP000295252">
    <property type="component" value="Chromosome VIII"/>
</dbReference>
<protein>
    <submittedName>
        <fullName evidence="3">Uncharacterized protein</fullName>
    </submittedName>
</protein>
<dbReference type="PANTHER" id="PTHR11206">
    <property type="entry name" value="MULTIDRUG RESISTANCE PROTEIN"/>
    <property type="match status" value="1"/>
</dbReference>
<dbReference type="GO" id="GO:0042910">
    <property type="term" value="F:xenobiotic transmembrane transporter activity"/>
    <property type="evidence" value="ECO:0007669"/>
    <property type="project" value="InterPro"/>
</dbReference>
<dbReference type="AlphaFoldDB" id="A0A068UWI6"/>